<dbReference type="Gene3D" id="1.10.10.10">
    <property type="entry name" value="Winged helix-like DNA-binding domain superfamily/Winged helix DNA-binding domain"/>
    <property type="match status" value="1"/>
</dbReference>
<dbReference type="SUPFAM" id="SSF46785">
    <property type="entry name" value="Winged helix' DNA-binding domain"/>
    <property type="match status" value="1"/>
</dbReference>
<evidence type="ECO:0000313" key="2">
    <source>
        <dbReference type="EMBL" id="GAK55068.1"/>
    </source>
</evidence>
<feature type="region of interest" description="Disordered" evidence="1">
    <location>
        <begin position="92"/>
        <end position="114"/>
    </location>
</feature>
<accession>A0A0S6W9G8</accession>
<evidence type="ECO:0000313" key="3">
    <source>
        <dbReference type="Proteomes" id="UP000030661"/>
    </source>
</evidence>
<name>A0A0S6W9G8_VECG1</name>
<keyword evidence="3" id="KW-1185">Reference proteome</keyword>
<dbReference type="InterPro" id="IPR036390">
    <property type="entry name" value="WH_DNA-bd_sf"/>
</dbReference>
<dbReference type="STRING" id="1499967.U27_01899"/>
<sequence>MPGFYEHLLDELDSQGPQDGFSSVDLLNFPPAIASLMGRIMRKNGMTFAEISDELQLSSEMTQKILDALLLKGFLRQVPDPQDNIVYKTKFTPKTRRRDPHPRGQSFLDDLMKE</sequence>
<dbReference type="EMBL" id="DF820463">
    <property type="protein sequence ID" value="GAK55068.1"/>
    <property type="molecule type" value="Genomic_DNA"/>
</dbReference>
<dbReference type="HOGENOM" id="CLU_2116180_0_0_0"/>
<dbReference type="Proteomes" id="UP000030661">
    <property type="component" value="Unassembled WGS sequence"/>
</dbReference>
<reference evidence="2" key="1">
    <citation type="journal article" date="2015" name="PeerJ">
        <title>First genomic representation of candidate bacterial phylum KSB3 points to enhanced environmental sensing as a trigger of wastewater bulking.</title>
        <authorList>
            <person name="Sekiguchi Y."/>
            <person name="Ohashi A."/>
            <person name="Parks D.H."/>
            <person name="Yamauchi T."/>
            <person name="Tyson G.W."/>
            <person name="Hugenholtz P."/>
        </authorList>
    </citation>
    <scope>NUCLEOTIDE SEQUENCE [LARGE SCALE GENOMIC DNA]</scope>
</reference>
<protein>
    <recommendedName>
        <fullName evidence="4">HTH marR-type domain-containing protein</fullName>
    </recommendedName>
</protein>
<organism evidence="2">
    <name type="scientific">Vecturithrix granuli</name>
    <dbReference type="NCBI Taxonomy" id="1499967"/>
    <lineage>
        <taxon>Bacteria</taxon>
        <taxon>Candidatus Moduliflexota</taxon>
        <taxon>Candidatus Vecturitrichia</taxon>
        <taxon>Candidatus Vecturitrichales</taxon>
        <taxon>Candidatus Vecturitrichaceae</taxon>
        <taxon>Candidatus Vecturithrix</taxon>
    </lineage>
</organism>
<evidence type="ECO:0008006" key="4">
    <source>
        <dbReference type="Google" id="ProtNLM"/>
    </source>
</evidence>
<evidence type="ECO:0000256" key="1">
    <source>
        <dbReference type="SAM" id="MobiDB-lite"/>
    </source>
</evidence>
<dbReference type="InterPro" id="IPR036388">
    <property type="entry name" value="WH-like_DNA-bd_sf"/>
</dbReference>
<proteinExistence type="predicted"/>
<dbReference type="AlphaFoldDB" id="A0A0S6W9G8"/>
<gene>
    <name evidence="2" type="ORF">U27_01899</name>
</gene>